<dbReference type="Proteomes" id="UP000295601">
    <property type="component" value="Unassembled WGS sequence"/>
</dbReference>
<sequence>MHAAADSIHIEHTSTRTMRIARHIDMPEGSATVELEISMAVTASQAMRPARSTPRHSSAPLAVDRIQAMHHLRAVSQ</sequence>
<organism evidence="1 2">
    <name type="scientific">Leucobacter luti</name>
    <dbReference type="NCBI Taxonomy" id="340320"/>
    <lineage>
        <taxon>Bacteria</taxon>
        <taxon>Bacillati</taxon>
        <taxon>Actinomycetota</taxon>
        <taxon>Actinomycetes</taxon>
        <taxon>Micrococcales</taxon>
        <taxon>Microbacteriaceae</taxon>
        <taxon>Leucobacter</taxon>
    </lineage>
</organism>
<dbReference type="RefSeq" id="WP_133617624.1">
    <property type="nucleotide sequence ID" value="NZ_SNYA01000008.1"/>
</dbReference>
<dbReference type="AlphaFoldDB" id="A0A4R6RSJ1"/>
<protein>
    <submittedName>
        <fullName evidence="1">Uncharacterized protein</fullName>
    </submittedName>
</protein>
<keyword evidence="2" id="KW-1185">Reference proteome</keyword>
<evidence type="ECO:0000313" key="2">
    <source>
        <dbReference type="Proteomes" id="UP000295601"/>
    </source>
</evidence>
<comment type="caution">
    <text evidence="1">The sequence shown here is derived from an EMBL/GenBank/DDBJ whole genome shotgun (WGS) entry which is preliminary data.</text>
</comment>
<reference evidence="1 2" key="1">
    <citation type="submission" date="2019-03" db="EMBL/GenBank/DDBJ databases">
        <title>Genomic analyses of the natural microbiome of Caenorhabditis elegans.</title>
        <authorList>
            <person name="Samuel B."/>
        </authorList>
    </citation>
    <scope>NUCLEOTIDE SEQUENCE [LARGE SCALE GENOMIC DNA]</scope>
    <source>
        <strain evidence="1 2">JUb18</strain>
    </source>
</reference>
<evidence type="ECO:0000313" key="1">
    <source>
        <dbReference type="EMBL" id="TDP89772.1"/>
    </source>
</evidence>
<dbReference type="EMBL" id="SNYA01000008">
    <property type="protein sequence ID" value="TDP89772.1"/>
    <property type="molecule type" value="Genomic_DNA"/>
</dbReference>
<name>A0A4R6RSJ1_9MICO</name>
<accession>A0A4R6RSJ1</accession>
<gene>
    <name evidence="1" type="ORF">EDF62_3069</name>
</gene>
<proteinExistence type="predicted"/>